<keyword evidence="1" id="KW-0732">Signal</keyword>
<accession>A0ABD1CDY5</accession>
<evidence type="ECO:0000313" key="2">
    <source>
        <dbReference type="EMBL" id="KAL1374605.1"/>
    </source>
</evidence>
<keyword evidence="3" id="KW-1185">Reference proteome</keyword>
<reference evidence="2 3" key="1">
    <citation type="submission" date="2024-05" db="EMBL/GenBank/DDBJ databases">
        <title>Culex pipiens pipiens assembly and annotation.</title>
        <authorList>
            <person name="Alout H."/>
            <person name="Durand T."/>
        </authorList>
    </citation>
    <scope>NUCLEOTIDE SEQUENCE [LARGE SCALE GENOMIC DNA]</scope>
    <source>
        <strain evidence="2">HA-2024</strain>
        <tissue evidence="2">Whole body</tissue>
    </source>
</reference>
<evidence type="ECO:0000313" key="3">
    <source>
        <dbReference type="Proteomes" id="UP001562425"/>
    </source>
</evidence>
<feature type="signal peptide" evidence="1">
    <location>
        <begin position="1"/>
        <end position="23"/>
    </location>
</feature>
<sequence length="119" mass="12482">MFLKCPQRLFILITLLTASTASGQSSEYVYGSYLPNMTPCFSSSINRNAFSAVPVYQAFTFAQAAGTVRYIRVWNDGSIPFSASVLAGGVGTAAAATTSILVSSLHGGKLSANILAMCN</sequence>
<protein>
    <submittedName>
        <fullName evidence="2">Uncharacterized protein</fullName>
    </submittedName>
</protein>
<gene>
    <name evidence="2" type="ORF">pipiens_004856</name>
</gene>
<feature type="chain" id="PRO_5044834560" evidence="1">
    <location>
        <begin position="24"/>
        <end position="119"/>
    </location>
</feature>
<evidence type="ECO:0000256" key="1">
    <source>
        <dbReference type="SAM" id="SignalP"/>
    </source>
</evidence>
<name>A0ABD1CDY5_CULPP</name>
<proteinExistence type="predicted"/>
<dbReference type="EMBL" id="JBEHCU010013214">
    <property type="protein sequence ID" value="KAL1374605.1"/>
    <property type="molecule type" value="Genomic_DNA"/>
</dbReference>
<dbReference type="Proteomes" id="UP001562425">
    <property type="component" value="Unassembled WGS sequence"/>
</dbReference>
<organism evidence="2 3">
    <name type="scientific">Culex pipiens pipiens</name>
    <name type="common">Northern house mosquito</name>
    <dbReference type="NCBI Taxonomy" id="38569"/>
    <lineage>
        <taxon>Eukaryota</taxon>
        <taxon>Metazoa</taxon>
        <taxon>Ecdysozoa</taxon>
        <taxon>Arthropoda</taxon>
        <taxon>Hexapoda</taxon>
        <taxon>Insecta</taxon>
        <taxon>Pterygota</taxon>
        <taxon>Neoptera</taxon>
        <taxon>Endopterygota</taxon>
        <taxon>Diptera</taxon>
        <taxon>Nematocera</taxon>
        <taxon>Culicoidea</taxon>
        <taxon>Culicidae</taxon>
        <taxon>Culicinae</taxon>
        <taxon>Culicini</taxon>
        <taxon>Culex</taxon>
        <taxon>Culex</taxon>
    </lineage>
</organism>
<comment type="caution">
    <text evidence="2">The sequence shown here is derived from an EMBL/GenBank/DDBJ whole genome shotgun (WGS) entry which is preliminary data.</text>
</comment>
<dbReference type="AlphaFoldDB" id="A0ABD1CDY5"/>